<evidence type="ECO:0000256" key="1">
    <source>
        <dbReference type="ARBA" id="ARBA00006484"/>
    </source>
</evidence>
<dbReference type="PANTHER" id="PTHR43477">
    <property type="entry name" value="DIHYDROANTICAPSIN 7-DEHYDROGENASE"/>
    <property type="match status" value="1"/>
</dbReference>
<evidence type="ECO:0000256" key="2">
    <source>
        <dbReference type="ARBA" id="ARBA00023002"/>
    </source>
</evidence>
<dbReference type="InterPro" id="IPR051122">
    <property type="entry name" value="SDR_DHRS6-like"/>
</dbReference>
<evidence type="ECO:0000313" key="4">
    <source>
        <dbReference type="Proteomes" id="UP001371224"/>
    </source>
</evidence>
<comment type="similarity">
    <text evidence="1">Belongs to the short-chain dehydrogenases/reductases (SDR) family.</text>
</comment>
<dbReference type="InterPro" id="IPR002347">
    <property type="entry name" value="SDR_fam"/>
</dbReference>
<dbReference type="InterPro" id="IPR003560">
    <property type="entry name" value="DHB_DH"/>
</dbReference>
<sequence>MNNTKYESIIIGAAQGIGETLARRLARRGTLLIVDVNAGANDALAVSLRDEGHRVDARTLDITDTAGVAELVQEAGAPRYLALVAGIFAASPSLESSPSQFESIFAVNTIGIYDVARQFAAVMATSGGGAICAIGSIAARMPRMRQAAYSASKAAMRQALRVLAMEVIADGVRINFVAPGPTVTPMVRALAADHTGVDLAAGESEAFRPRIPDGRLAETDDIAAAMEFLLSDQSAHIVMHDLFVDGGESLGI</sequence>
<dbReference type="Pfam" id="PF13561">
    <property type="entry name" value="adh_short_C2"/>
    <property type="match status" value="1"/>
</dbReference>
<reference evidence="3 4" key="1">
    <citation type="submission" date="2024-02" db="EMBL/GenBank/DDBJ databases">
        <authorList>
            <person name="Saticioglu I.B."/>
        </authorList>
    </citation>
    <scope>NUCLEOTIDE SEQUENCE [LARGE SCALE GENOMIC DNA]</scope>
    <source>
        <strain evidence="3 4">Mu-80</strain>
    </source>
</reference>
<keyword evidence="4" id="KW-1185">Reference proteome</keyword>
<dbReference type="RefSeq" id="WP_337331728.1">
    <property type="nucleotide sequence ID" value="NZ_JBBDGM010000005.1"/>
</dbReference>
<dbReference type="InterPro" id="IPR036291">
    <property type="entry name" value="NAD(P)-bd_dom_sf"/>
</dbReference>
<evidence type="ECO:0000313" key="3">
    <source>
        <dbReference type="EMBL" id="MEJ1088059.1"/>
    </source>
</evidence>
<protein>
    <submittedName>
        <fullName evidence="3">SDR family oxidoreductase</fullName>
    </submittedName>
</protein>
<organism evidence="3 4">
    <name type="scientific">Microbacterium bandirmense</name>
    <dbReference type="NCBI Taxonomy" id="3122050"/>
    <lineage>
        <taxon>Bacteria</taxon>
        <taxon>Bacillati</taxon>
        <taxon>Actinomycetota</taxon>
        <taxon>Actinomycetes</taxon>
        <taxon>Micrococcales</taxon>
        <taxon>Microbacteriaceae</taxon>
        <taxon>Microbacterium</taxon>
    </lineage>
</organism>
<keyword evidence="2" id="KW-0560">Oxidoreductase</keyword>
<gene>
    <name evidence="3" type="ORF">WDU99_06990</name>
</gene>
<dbReference type="Gene3D" id="3.40.50.720">
    <property type="entry name" value="NAD(P)-binding Rossmann-like Domain"/>
    <property type="match status" value="1"/>
</dbReference>
<dbReference type="EMBL" id="JBBDGM010000005">
    <property type="protein sequence ID" value="MEJ1088059.1"/>
    <property type="molecule type" value="Genomic_DNA"/>
</dbReference>
<comment type="caution">
    <text evidence="3">The sequence shown here is derived from an EMBL/GenBank/DDBJ whole genome shotgun (WGS) entry which is preliminary data.</text>
</comment>
<proteinExistence type="inferred from homology"/>
<name>A0ABU8L9R9_9MICO</name>
<dbReference type="PRINTS" id="PR01397">
    <property type="entry name" value="DHBDHDRGNASE"/>
</dbReference>
<dbReference type="Proteomes" id="UP001371224">
    <property type="component" value="Unassembled WGS sequence"/>
</dbReference>
<dbReference type="SUPFAM" id="SSF51735">
    <property type="entry name" value="NAD(P)-binding Rossmann-fold domains"/>
    <property type="match status" value="1"/>
</dbReference>
<dbReference type="PANTHER" id="PTHR43477:SF1">
    <property type="entry name" value="DIHYDROANTICAPSIN 7-DEHYDROGENASE"/>
    <property type="match status" value="1"/>
</dbReference>
<accession>A0ABU8L9R9</accession>